<organism evidence="3 4">
    <name type="scientific">Pyrrhoderma noxium</name>
    <dbReference type="NCBI Taxonomy" id="2282107"/>
    <lineage>
        <taxon>Eukaryota</taxon>
        <taxon>Fungi</taxon>
        <taxon>Dikarya</taxon>
        <taxon>Basidiomycota</taxon>
        <taxon>Agaricomycotina</taxon>
        <taxon>Agaricomycetes</taxon>
        <taxon>Hymenochaetales</taxon>
        <taxon>Hymenochaetaceae</taxon>
        <taxon>Pyrrhoderma</taxon>
    </lineage>
</organism>
<keyword evidence="4" id="KW-1185">Reference proteome</keyword>
<evidence type="ECO:0000256" key="1">
    <source>
        <dbReference type="SAM" id="Phobius"/>
    </source>
</evidence>
<dbReference type="EMBL" id="NBII01000002">
    <property type="protein sequence ID" value="PAV22072.1"/>
    <property type="molecule type" value="Genomic_DNA"/>
</dbReference>
<feature type="transmembrane region" description="Helical" evidence="1">
    <location>
        <begin position="97"/>
        <end position="115"/>
    </location>
</feature>
<evidence type="ECO:0000259" key="2">
    <source>
        <dbReference type="PROSITE" id="PS51782"/>
    </source>
</evidence>
<evidence type="ECO:0000313" key="3">
    <source>
        <dbReference type="EMBL" id="PAV22072.1"/>
    </source>
</evidence>
<gene>
    <name evidence="3" type="ORF">PNOK_0202900</name>
</gene>
<dbReference type="STRING" id="2282107.A0A286UR84"/>
<accession>A0A286UR84</accession>
<dbReference type="PROSITE" id="PS51782">
    <property type="entry name" value="LYSM"/>
    <property type="match status" value="1"/>
</dbReference>
<dbReference type="AlphaFoldDB" id="A0A286UR84"/>
<dbReference type="Pfam" id="PF01476">
    <property type="entry name" value="LysM"/>
    <property type="match status" value="1"/>
</dbReference>
<proteinExistence type="predicted"/>
<dbReference type="OrthoDB" id="2107166at2759"/>
<reference evidence="3 4" key="1">
    <citation type="journal article" date="2017" name="Mol. Ecol.">
        <title>Comparative and population genomic landscape of Phellinus noxius: A hypervariable fungus causing root rot in trees.</title>
        <authorList>
            <person name="Chung C.L."/>
            <person name="Lee T.J."/>
            <person name="Akiba M."/>
            <person name="Lee H.H."/>
            <person name="Kuo T.H."/>
            <person name="Liu D."/>
            <person name="Ke H.M."/>
            <person name="Yokoi T."/>
            <person name="Roa M.B."/>
            <person name="Lu M.J."/>
            <person name="Chang Y.Y."/>
            <person name="Ann P.J."/>
            <person name="Tsai J.N."/>
            <person name="Chen C.Y."/>
            <person name="Tzean S.S."/>
            <person name="Ota Y."/>
            <person name="Hattori T."/>
            <person name="Sahashi N."/>
            <person name="Liou R.F."/>
            <person name="Kikuchi T."/>
            <person name="Tsai I.J."/>
        </authorList>
    </citation>
    <scope>NUCLEOTIDE SEQUENCE [LARGE SCALE GENOMIC DNA]</scope>
    <source>
        <strain evidence="3 4">FFPRI411160</strain>
    </source>
</reference>
<comment type="caution">
    <text evidence="3">The sequence shown here is derived from an EMBL/GenBank/DDBJ whole genome shotgun (WGS) entry which is preliminary data.</text>
</comment>
<feature type="domain" description="LysM" evidence="2">
    <location>
        <begin position="131"/>
        <end position="175"/>
    </location>
</feature>
<sequence>MGRWTQYDEDDYRLPEGMKRIGYDSDTQKYTFKDQNGDLWEGPEGAEFGELTKVGQSGPSSNDLEATIPARADGYQPLAPGEGEVIRIRQRDAWRQLLPFFLIIAVFILLVFRLSPSFSKLTPISCPDQSRSLIIKSGDTCWDIAQEYQTTLEVLHSLNPKVDCASLRPGQRLCVPVEN</sequence>
<keyword evidence="1" id="KW-1133">Transmembrane helix</keyword>
<name>A0A286UR84_9AGAM</name>
<dbReference type="InParanoid" id="A0A286UR84"/>
<keyword evidence="1" id="KW-0472">Membrane</keyword>
<protein>
    <submittedName>
        <fullName evidence="3">Carbohydrate-binding module family 50</fullName>
    </submittedName>
</protein>
<dbReference type="Proteomes" id="UP000217199">
    <property type="component" value="Unassembled WGS sequence"/>
</dbReference>
<keyword evidence="1" id="KW-0812">Transmembrane</keyword>
<dbReference type="Gene3D" id="3.10.350.10">
    <property type="entry name" value="LysM domain"/>
    <property type="match status" value="1"/>
</dbReference>
<dbReference type="CDD" id="cd00118">
    <property type="entry name" value="LysM"/>
    <property type="match status" value="1"/>
</dbReference>
<dbReference type="InterPro" id="IPR018392">
    <property type="entry name" value="LysM"/>
</dbReference>
<dbReference type="SUPFAM" id="SSF54106">
    <property type="entry name" value="LysM domain"/>
    <property type="match status" value="1"/>
</dbReference>
<dbReference type="InterPro" id="IPR036779">
    <property type="entry name" value="LysM_dom_sf"/>
</dbReference>
<evidence type="ECO:0000313" key="4">
    <source>
        <dbReference type="Proteomes" id="UP000217199"/>
    </source>
</evidence>
<dbReference type="SMART" id="SM00257">
    <property type="entry name" value="LysM"/>
    <property type="match status" value="1"/>
</dbReference>